<reference evidence="1" key="1">
    <citation type="submission" date="2024-09" db="EMBL/GenBank/DDBJ databases">
        <authorList>
            <person name="Gagne-Thivierge C."/>
        </authorList>
    </citation>
    <scope>NUCLEOTIDE SEQUENCE</scope>
    <source>
        <strain evidence="1">SC310</strain>
    </source>
</reference>
<evidence type="ECO:0000313" key="2">
    <source>
        <dbReference type="Proteomes" id="UP001234913"/>
    </source>
</evidence>
<protein>
    <submittedName>
        <fullName evidence="1">Uncharacterized protein</fullName>
    </submittedName>
</protein>
<gene>
    <name evidence="1" type="ORF">QUC96_006775</name>
</gene>
<name>A0ACD5FJE0_STAHY</name>
<dbReference type="EMBL" id="CP171742">
    <property type="protein sequence ID" value="XKR68187.1"/>
    <property type="molecule type" value="Genomic_DNA"/>
</dbReference>
<keyword evidence="2" id="KW-1185">Reference proteome</keyword>
<sequence length="361" mass="42739">MKINTKNMFLIYMWAIGFISLSNKQNIFISLYLFATILILLIINMKNKKLNDYLINIYHIRKSNLLLEIWEILDIKKKKHKDTVKIYFKKLMEVIYVFGFIVIISLSVVYKMFSGLHPATYYLLIAFFIVFLFNTFSLILYYFPIFIIAIVPFISFFTVIYLFDSKVIGSIMILKILFIIISTVIFSLVCLISQPYIIRVLHKYQLLINGVPNTILLVIIFWFKSLQKPPLIIKENESFSKLPKEFKEILSNQEFLNLVRDIIYQYQMTEITSEINTYILTITIMIFNFSVILNLKSRFDNKKAVKLLSNIRHEIMIEKKINYFDLQKISYYGGEYYEDQLISLSGVYEYIYGIEVEGNLP</sequence>
<accession>A0ACD5FJE0</accession>
<dbReference type="Proteomes" id="UP001234913">
    <property type="component" value="Chromosome"/>
</dbReference>
<organism evidence="1 2">
    <name type="scientific">Staphylococcus hyicus</name>
    <dbReference type="NCBI Taxonomy" id="1284"/>
    <lineage>
        <taxon>Bacteria</taxon>
        <taxon>Bacillati</taxon>
        <taxon>Bacillota</taxon>
        <taxon>Bacilli</taxon>
        <taxon>Bacillales</taxon>
        <taxon>Staphylococcaceae</taxon>
        <taxon>Staphylococcus</taxon>
    </lineage>
</organism>
<proteinExistence type="predicted"/>
<evidence type="ECO:0000313" key="1">
    <source>
        <dbReference type="EMBL" id="XKR68187.1"/>
    </source>
</evidence>